<dbReference type="GO" id="GO:0003860">
    <property type="term" value="F:3-hydroxyisobutyryl-CoA hydrolase activity"/>
    <property type="evidence" value="ECO:0007669"/>
    <property type="project" value="UniProtKB-EC"/>
</dbReference>
<keyword evidence="6" id="KW-1185">Reference proteome</keyword>
<evidence type="ECO:0000256" key="2">
    <source>
        <dbReference type="ARBA" id="ARBA00011915"/>
    </source>
</evidence>
<evidence type="ECO:0000256" key="1">
    <source>
        <dbReference type="ARBA" id="ARBA00001709"/>
    </source>
</evidence>
<keyword evidence="5" id="KW-0413">Isomerase</keyword>
<gene>
    <name evidence="5" type="ORF">CAter282_0509</name>
</gene>
<feature type="domain" description="Enoyl-CoA hydratase/isomerase" evidence="4">
    <location>
        <begin position="26"/>
        <end position="373"/>
    </location>
</feature>
<dbReference type="EC" id="3.1.2.4" evidence="2"/>
<evidence type="ECO:0000256" key="3">
    <source>
        <dbReference type="ARBA" id="ARBA00022801"/>
    </source>
</evidence>
<dbReference type="AlphaFoldDB" id="A0A127QER8"/>
<protein>
    <recommendedName>
        <fullName evidence="2">3-hydroxyisobutyryl-CoA hydrolase</fullName>
        <ecNumber evidence="2">3.1.2.4</ecNumber>
    </recommendedName>
</protein>
<accession>A0A127QER8</accession>
<evidence type="ECO:0000313" key="5">
    <source>
        <dbReference type="EMBL" id="AMP08325.1"/>
    </source>
</evidence>
<dbReference type="GO" id="GO:0016853">
    <property type="term" value="F:isomerase activity"/>
    <property type="evidence" value="ECO:0007669"/>
    <property type="project" value="UniProtKB-KW"/>
</dbReference>
<dbReference type="Proteomes" id="UP000071778">
    <property type="component" value="Chromosome"/>
</dbReference>
<dbReference type="NCBIfam" id="NF004127">
    <property type="entry name" value="PRK05617.1"/>
    <property type="match status" value="1"/>
</dbReference>
<dbReference type="Gene3D" id="3.90.226.10">
    <property type="entry name" value="2-enoyl-CoA Hydratase, Chain A, domain 1"/>
    <property type="match status" value="1"/>
</dbReference>
<dbReference type="EMBL" id="CP013235">
    <property type="protein sequence ID" value="AMP08325.1"/>
    <property type="molecule type" value="Genomic_DNA"/>
</dbReference>
<dbReference type="Pfam" id="PF16113">
    <property type="entry name" value="ECH_2"/>
    <property type="match status" value="1"/>
</dbReference>
<dbReference type="PANTHER" id="PTHR43176:SF3">
    <property type="entry name" value="3-HYDROXYISOBUTYRYL-COA HYDROLASE, MITOCHONDRIAL"/>
    <property type="match status" value="1"/>
</dbReference>
<keyword evidence="3" id="KW-0378">Hydrolase</keyword>
<dbReference type="SUPFAM" id="SSF52096">
    <property type="entry name" value="ClpP/crotonase"/>
    <property type="match status" value="1"/>
</dbReference>
<dbReference type="InterPro" id="IPR029045">
    <property type="entry name" value="ClpP/crotonase-like_dom_sf"/>
</dbReference>
<dbReference type="InterPro" id="IPR032259">
    <property type="entry name" value="HIBYL-CoA-H"/>
</dbReference>
<comment type="catalytic activity">
    <reaction evidence="1">
        <text>3-hydroxy-2-methylpropanoyl-CoA + H2O = 3-hydroxy-2-methylpropanoate + CoA + H(+)</text>
        <dbReference type="Rhea" id="RHEA:20888"/>
        <dbReference type="ChEBI" id="CHEBI:11805"/>
        <dbReference type="ChEBI" id="CHEBI:15377"/>
        <dbReference type="ChEBI" id="CHEBI:15378"/>
        <dbReference type="ChEBI" id="CHEBI:57287"/>
        <dbReference type="ChEBI" id="CHEBI:57340"/>
        <dbReference type="EC" id="3.1.2.4"/>
    </reaction>
</comment>
<organism evidence="5 6">
    <name type="scientific">Collimonas arenae</name>
    <dbReference type="NCBI Taxonomy" id="279058"/>
    <lineage>
        <taxon>Bacteria</taxon>
        <taxon>Pseudomonadati</taxon>
        <taxon>Pseudomonadota</taxon>
        <taxon>Betaproteobacteria</taxon>
        <taxon>Burkholderiales</taxon>
        <taxon>Oxalobacteraceae</taxon>
        <taxon>Collimonas</taxon>
    </lineage>
</organism>
<dbReference type="RefSeq" id="WP_061536932.1">
    <property type="nucleotide sequence ID" value="NZ_CP013235.1"/>
</dbReference>
<dbReference type="PANTHER" id="PTHR43176">
    <property type="entry name" value="3-HYDROXYISOBUTYRYL-COA HYDROLASE-RELATED"/>
    <property type="match status" value="1"/>
</dbReference>
<proteinExistence type="predicted"/>
<sequence length="390" mass="43051">MTELNLQQAAPHALFEELHTDNGKRIGVATLNVEKTLNAISLEMVDLLDHQLRAWAADPQVALVVMQAAGEKAFCAGGDLQHLYRTMLDQHAIDRQEDIRSNTYACDFFEREYRLDYLIHTYPKPILAWGHGIVMGGGIGLMAGASHRVVTEKSRLAMPEITIGLYPDVGGTWFLNRMPGHVGLFLALTGATFGAADAIFARLADYQLEHNQKQALLSTLLSQSWDGKQDDILLTRILLAAEQQAKPAFAAAPSPLRQNFELINQLCRAPTLDEVVQNIVGLQTDDAWLQKSIATLVAGSPASAWLSHALQRRALHMSLAEVFRLEYVVSLHCAARTDFAEGIRALIVDKDRQPKWQPASLAQVSKEWGNGFFDDPWSASDHPLADLGLS</sequence>
<evidence type="ECO:0000313" key="6">
    <source>
        <dbReference type="Proteomes" id="UP000071778"/>
    </source>
</evidence>
<dbReference type="GO" id="GO:0005829">
    <property type="term" value="C:cytosol"/>
    <property type="evidence" value="ECO:0007669"/>
    <property type="project" value="TreeGrafter"/>
</dbReference>
<name>A0A127QER8_9BURK</name>
<reference evidence="5 6" key="1">
    <citation type="submission" date="2015-11" db="EMBL/GenBank/DDBJ databases">
        <title>Exploring the genomic traits of fungus-feeding bacterial genus Collimonas.</title>
        <authorList>
            <person name="Song C."/>
            <person name="Schmidt R."/>
            <person name="de Jager V."/>
            <person name="Krzyzanowska D."/>
            <person name="Jongedijk E."/>
            <person name="Cankar K."/>
            <person name="Beekwilder J."/>
            <person name="van Veen A."/>
            <person name="de Boer W."/>
            <person name="van Veen J.A."/>
            <person name="Garbeva P."/>
        </authorList>
    </citation>
    <scope>NUCLEOTIDE SEQUENCE [LARGE SCALE GENOMIC DNA]</scope>
    <source>
        <strain evidence="5 6">Ter282</strain>
    </source>
</reference>
<dbReference type="PATRIC" id="fig|279058.18.peg.512"/>
<dbReference type="CDD" id="cd06558">
    <property type="entry name" value="crotonase-like"/>
    <property type="match status" value="1"/>
</dbReference>
<dbReference type="InterPro" id="IPR045004">
    <property type="entry name" value="ECH_dom"/>
</dbReference>
<dbReference type="GO" id="GO:0006574">
    <property type="term" value="P:L-valine catabolic process"/>
    <property type="evidence" value="ECO:0007669"/>
    <property type="project" value="TreeGrafter"/>
</dbReference>
<evidence type="ECO:0000259" key="4">
    <source>
        <dbReference type="Pfam" id="PF16113"/>
    </source>
</evidence>